<dbReference type="SUPFAM" id="SSF57424">
    <property type="entry name" value="LDL receptor-like module"/>
    <property type="match status" value="1"/>
</dbReference>
<dbReference type="RefSeq" id="XP_013385940.1">
    <property type="nucleotide sequence ID" value="XM_013530486.1"/>
</dbReference>
<organism evidence="5 6">
    <name type="scientific">Lingula anatina</name>
    <name type="common">Brachiopod</name>
    <name type="synonym">Lingula unguis</name>
    <dbReference type="NCBI Taxonomy" id="7574"/>
    <lineage>
        <taxon>Eukaryota</taxon>
        <taxon>Metazoa</taxon>
        <taxon>Spiralia</taxon>
        <taxon>Lophotrochozoa</taxon>
        <taxon>Brachiopoda</taxon>
        <taxon>Linguliformea</taxon>
        <taxon>Lingulata</taxon>
        <taxon>Lingulida</taxon>
        <taxon>Linguloidea</taxon>
        <taxon>Lingulidae</taxon>
        <taxon>Lingula</taxon>
    </lineage>
</organism>
<evidence type="ECO:0000313" key="5">
    <source>
        <dbReference type="Proteomes" id="UP000085678"/>
    </source>
</evidence>
<dbReference type="Pfam" id="PF00057">
    <property type="entry name" value="Ldl_recept_a"/>
    <property type="match status" value="1"/>
</dbReference>
<dbReference type="InterPro" id="IPR036055">
    <property type="entry name" value="LDL_receptor-like_sf"/>
</dbReference>
<dbReference type="OrthoDB" id="6514358at2759"/>
<evidence type="ECO:0000313" key="6">
    <source>
        <dbReference type="RefSeq" id="XP_013385940.1"/>
    </source>
</evidence>
<sequence length="181" mass="20144">MRVVKMDVTVLYVLSLCTVIFTVLHEELCSATLTNSTKDNDIMRSGNDTLLTTNITSENSTVFFPVSSLPSTSNLTETTPHLNESTVESCERDYFQCGNGRCVLLVDRCDEFDDCGDQSDEVKCHMPWDKTNVITWPSTLGITFAVVAVGFVLAAVGAMVFVNKRESTVRYQQLNTTRLFC</sequence>
<dbReference type="PROSITE" id="PS01209">
    <property type="entry name" value="LDLRA_1"/>
    <property type="match status" value="1"/>
</dbReference>
<feature type="chain" id="PRO_5010346207" evidence="4">
    <location>
        <begin position="32"/>
        <end position="181"/>
    </location>
</feature>
<feature type="transmembrane region" description="Helical" evidence="3">
    <location>
        <begin position="140"/>
        <end position="162"/>
    </location>
</feature>
<feature type="disulfide bond" evidence="2">
    <location>
        <begin position="109"/>
        <end position="124"/>
    </location>
</feature>
<gene>
    <name evidence="6" type="primary">LOC106155591</name>
</gene>
<dbReference type="SMART" id="SM00192">
    <property type="entry name" value="LDLa"/>
    <property type="match status" value="1"/>
</dbReference>
<proteinExistence type="predicted"/>
<dbReference type="STRING" id="7574.A0A1S3HIJ3"/>
<protein>
    <submittedName>
        <fullName evidence="6">Prolow-density lipoprotein receptor-related protein 1</fullName>
    </submittedName>
</protein>
<dbReference type="KEGG" id="lak:106155591"/>
<keyword evidence="4" id="KW-0732">Signal</keyword>
<name>A0A1S3HIJ3_LINAN</name>
<evidence type="ECO:0000256" key="3">
    <source>
        <dbReference type="SAM" id="Phobius"/>
    </source>
</evidence>
<keyword evidence="3" id="KW-1133">Transmembrane helix</keyword>
<evidence type="ECO:0000256" key="1">
    <source>
        <dbReference type="ARBA" id="ARBA00023157"/>
    </source>
</evidence>
<dbReference type="Gene3D" id="4.10.400.10">
    <property type="entry name" value="Low-density Lipoprotein Receptor"/>
    <property type="match status" value="1"/>
</dbReference>
<keyword evidence="1 2" id="KW-1015">Disulfide bond</keyword>
<dbReference type="PROSITE" id="PS50068">
    <property type="entry name" value="LDLRA_2"/>
    <property type="match status" value="1"/>
</dbReference>
<keyword evidence="3" id="KW-0472">Membrane</keyword>
<dbReference type="InterPro" id="IPR042333">
    <property type="entry name" value="LRAD2/Mig-13-like"/>
</dbReference>
<feature type="signal peptide" evidence="4">
    <location>
        <begin position="1"/>
        <end position="31"/>
    </location>
</feature>
<evidence type="ECO:0000256" key="4">
    <source>
        <dbReference type="SAM" id="SignalP"/>
    </source>
</evidence>
<keyword evidence="6" id="KW-0449">Lipoprotein</keyword>
<dbReference type="PANTHER" id="PTHR24652">
    <property type="entry name" value="LOW-DENSITY LIPOPROTEIN RECEPTOR CLASS A DOMAIN-CONTAINING PROTEIN 2"/>
    <property type="match status" value="1"/>
</dbReference>
<feature type="disulfide bond" evidence="2">
    <location>
        <begin position="97"/>
        <end position="115"/>
    </location>
</feature>
<dbReference type="AlphaFoldDB" id="A0A1S3HIJ3"/>
<feature type="disulfide bond" evidence="2">
    <location>
        <begin position="90"/>
        <end position="102"/>
    </location>
</feature>
<dbReference type="Proteomes" id="UP000085678">
    <property type="component" value="Unplaced"/>
</dbReference>
<evidence type="ECO:0000256" key="2">
    <source>
        <dbReference type="PROSITE-ProRule" id="PRU00124"/>
    </source>
</evidence>
<keyword evidence="5" id="KW-1185">Reference proteome</keyword>
<dbReference type="InterPro" id="IPR023415">
    <property type="entry name" value="LDLR_class-A_CS"/>
</dbReference>
<dbReference type="InterPro" id="IPR002172">
    <property type="entry name" value="LDrepeatLR_classA_rpt"/>
</dbReference>
<reference evidence="6" key="1">
    <citation type="submission" date="2025-08" db="UniProtKB">
        <authorList>
            <consortium name="RefSeq"/>
        </authorList>
    </citation>
    <scope>IDENTIFICATION</scope>
    <source>
        <tissue evidence="6">Gonads</tissue>
    </source>
</reference>
<keyword evidence="3" id="KW-0812">Transmembrane</keyword>
<accession>A0A1S3HIJ3</accession>
<keyword evidence="6" id="KW-0675">Receptor</keyword>
<dbReference type="GeneID" id="106155591"/>
<dbReference type="InParanoid" id="A0A1S3HIJ3"/>
<dbReference type="CDD" id="cd00112">
    <property type="entry name" value="LDLa"/>
    <property type="match status" value="1"/>
</dbReference>